<name>A0AAN6SG83_9PEZI</name>
<dbReference type="PANTHER" id="PTHR46266:SF4">
    <property type="entry name" value="TRANSCRIPTION FACTOR TT8"/>
    <property type="match status" value="1"/>
</dbReference>
<reference evidence="3" key="2">
    <citation type="submission" date="2023-06" db="EMBL/GenBank/DDBJ databases">
        <authorList>
            <consortium name="Lawrence Berkeley National Laboratory"/>
            <person name="Mondo S.J."/>
            <person name="Hensen N."/>
            <person name="Bonometti L."/>
            <person name="Westerberg I."/>
            <person name="Brannstrom I.O."/>
            <person name="Guillou S."/>
            <person name="Cros-Aarteil S."/>
            <person name="Calhoun S."/>
            <person name="Haridas S."/>
            <person name="Kuo A."/>
            <person name="Pangilinan J."/>
            <person name="Riley R."/>
            <person name="Labutti K."/>
            <person name="Andreopoulos B."/>
            <person name="Lipzen A."/>
            <person name="Chen C."/>
            <person name="Yanf M."/>
            <person name="Daum C."/>
            <person name="Ng V."/>
            <person name="Clum A."/>
            <person name="Steindorff A."/>
            <person name="Ohm R."/>
            <person name="Martin F."/>
            <person name="Silar P."/>
            <person name="Natvig D."/>
            <person name="Lalanne C."/>
            <person name="Gautier V."/>
            <person name="Ament-Velasquez S.L."/>
            <person name="Kruys A."/>
            <person name="Hutchinson M.I."/>
            <person name="Powell A.J."/>
            <person name="Barry K."/>
            <person name="Miller A.N."/>
            <person name="Grigoriev I.V."/>
            <person name="Debuchy R."/>
            <person name="Gladieux P."/>
            <person name="Thoren M.H."/>
            <person name="Johannesson H."/>
        </authorList>
    </citation>
    <scope>NUCLEOTIDE SEQUENCE</scope>
    <source>
        <strain evidence="3">CBS 626.80</strain>
    </source>
</reference>
<keyword evidence="4" id="KW-1185">Reference proteome</keyword>
<dbReference type="GO" id="GO:0046983">
    <property type="term" value="F:protein dimerization activity"/>
    <property type="evidence" value="ECO:0007669"/>
    <property type="project" value="InterPro"/>
</dbReference>
<protein>
    <recommendedName>
        <fullName evidence="2">BHLH domain-containing protein</fullName>
    </recommendedName>
</protein>
<evidence type="ECO:0000256" key="1">
    <source>
        <dbReference type="SAM" id="MobiDB-lite"/>
    </source>
</evidence>
<feature type="compositionally biased region" description="Polar residues" evidence="1">
    <location>
        <begin position="109"/>
        <end position="120"/>
    </location>
</feature>
<dbReference type="Gene3D" id="4.10.280.10">
    <property type="entry name" value="Helix-loop-helix DNA-binding domain"/>
    <property type="match status" value="1"/>
</dbReference>
<feature type="domain" description="BHLH" evidence="2">
    <location>
        <begin position="149"/>
        <end position="199"/>
    </location>
</feature>
<evidence type="ECO:0000313" key="3">
    <source>
        <dbReference type="EMBL" id="KAK3952414.1"/>
    </source>
</evidence>
<dbReference type="Pfam" id="PF00010">
    <property type="entry name" value="HLH"/>
    <property type="match status" value="1"/>
</dbReference>
<proteinExistence type="predicted"/>
<feature type="region of interest" description="Disordered" evidence="1">
    <location>
        <begin position="100"/>
        <end position="149"/>
    </location>
</feature>
<dbReference type="AlphaFoldDB" id="A0AAN6SG83"/>
<evidence type="ECO:0000259" key="2">
    <source>
        <dbReference type="PROSITE" id="PS50888"/>
    </source>
</evidence>
<dbReference type="PANTHER" id="PTHR46266">
    <property type="entry name" value="TRANSCRIPTION FACTOR TT8"/>
    <property type="match status" value="1"/>
</dbReference>
<accession>A0AAN6SG83</accession>
<feature type="region of interest" description="Disordered" evidence="1">
    <location>
        <begin position="210"/>
        <end position="232"/>
    </location>
</feature>
<feature type="compositionally biased region" description="Basic residues" evidence="1">
    <location>
        <begin position="137"/>
        <end position="149"/>
    </location>
</feature>
<feature type="compositionally biased region" description="Low complexity" evidence="1">
    <location>
        <begin position="121"/>
        <end position="136"/>
    </location>
</feature>
<dbReference type="PROSITE" id="PS50888">
    <property type="entry name" value="BHLH"/>
    <property type="match status" value="1"/>
</dbReference>
<gene>
    <name evidence="3" type="ORF">QBC32DRAFT_143328</name>
</gene>
<feature type="compositionally biased region" description="Polar residues" evidence="1">
    <location>
        <begin position="272"/>
        <end position="281"/>
    </location>
</feature>
<sequence length="413" mass="43814">MPRRSLPTPVSSADMKAQEYPSLASLQMLFELPPPAIIPSNASGTPPQTPEKLYPMQPSETVKSRRRAATVTGPSKNDFALPPPPTRSRKIIQMKPREVAAAPPLAPNSKGSTAGTDPESTATHAASTTPTATTGGAKKKQTAAGRKIARKTAHSLIERRRRSKMNEEFALLKSLIPACTGEMHKLAILQASIEYIKYLEDCVAKLQARHQSDASERESATKSLPTPSGHETFHPEVAFAFSAREQVRPDDDVEMSDSSGGPSPASSPPLGATNSFHQPSVSPAIPPQQSRDRHGSISLGVASVDQQRHYSFSGSSVTASPAGFGAGGQLYGSNGNTHDPRTAPFPALTSPYLASRNDLDHEATAALLMLNQQTQTDRRASTTNTDVPTGAATAAARTVRTGRGMSVRDLLSA</sequence>
<reference evidence="3" key="1">
    <citation type="journal article" date="2023" name="Mol. Phylogenet. Evol.">
        <title>Genome-scale phylogeny and comparative genomics of the fungal order Sordariales.</title>
        <authorList>
            <person name="Hensen N."/>
            <person name="Bonometti L."/>
            <person name="Westerberg I."/>
            <person name="Brannstrom I.O."/>
            <person name="Guillou S."/>
            <person name="Cros-Aarteil S."/>
            <person name="Calhoun S."/>
            <person name="Haridas S."/>
            <person name="Kuo A."/>
            <person name="Mondo S."/>
            <person name="Pangilinan J."/>
            <person name="Riley R."/>
            <person name="LaButti K."/>
            <person name="Andreopoulos B."/>
            <person name="Lipzen A."/>
            <person name="Chen C."/>
            <person name="Yan M."/>
            <person name="Daum C."/>
            <person name="Ng V."/>
            <person name="Clum A."/>
            <person name="Steindorff A."/>
            <person name="Ohm R.A."/>
            <person name="Martin F."/>
            <person name="Silar P."/>
            <person name="Natvig D.O."/>
            <person name="Lalanne C."/>
            <person name="Gautier V."/>
            <person name="Ament-Velasquez S.L."/>
            <person name="Kruys A."/>
            <person name="Hutchinson M.I."/>
            <person name="Powell A.J."/>
            <person name="Barry K."/>
            <person name="Miller A.N."/>
            <person name="Grigoriev I.V."/>
            <person name="Debuchy R."/>
            <person name="Gladieux P."/>
            <person name="Hiltunen Thoren M."/>
            <person name="Johannesson H."/>
        </authorList>
    </citation>
    <scope>NUCLEOTIDE SEQUENCE</scope>
    <source>
        <strain evidence="3">CBS 626.80</strain>
    </source>
</reference>
<dbReference type="InterPro" id="IPR036638">
    <property type="entry name" value="HLH_DNA-bd_sf"/>
</dbReference>
<dbReference type="Proteomes" id="UP001303222">
    <property type="component" value="Unassembled WGS sequence"/>
</dbReference>
<comment type="caution">
    <text evidence="3">The sequence shown here is derived from an EMBL/GenBank/DDBJ whole genome shotgun (WGS) entry which is preliminary data.</text>
</comment>
<feature type="region of interest" description="Disordered" evidence="1">
    <location>
        <begin position="248"/>
        <end position="295"/>
    </location>
</feature>
<dbReference type="InterPro" id="IPR011598">
    <property type="entry name" value="bHLH_dom"/>
</dbReference>
<feature type="compositionally biased region" description="Basic and acidic residues" evidence="1">
    <location>
        <begin position="210"/>
        <end position="220"/>
    </location>
</feature>
<dbReference type="SUPFAM" id="SSF47459">
    <property type="entry name" value="HLH, helix-loop-helix DNA-binding domain"/>
    <property type="match status" value="1"/>
</dbReference>
<evidence type="ECO:0000313" key="4">
    <source>
        <dbReference type="Proteomes" id="UP001303222"/>
    </source>
</evidence>
<feature type="region of interest" description="Disordered" evidence="1">
    <location>
        <begin position="37"/>
        <end position="88"/>
    </location>
</feature>
<organism evidence="3 4">
    <name type="scientific">Pseudoneurospora amorphoporcata</name>
    <dbReference type="NCBI Taxonomy" id="241081"/>
    <lineage>
        <taxon>Eukaryota</taxon>
        <taxon>Fungi</taxon>
        <taxon>Dikarya</taxon>
        <taxon>Ascomycota</taxon>
        <taxon>Pezizomycotina</taxon>
        <taxon>Sordariomycetes</taxon>
        <taxon>Sordariomycetidae</taxon>
        <taxon>Sordariales</taxon>
        <taxon>Sordariaceae</taxon>
        <taxon>Pseudoneurospora</taxon>
    </lineage>
</organism>
<dbReference type="EMBL" id="MU859124">
    <property type="protein sequence ID" value="KAK3952414.1"/>
    <property type="molecule type" value="Genomic_DNA"/>
</dbReference>
<dbReference type="SMART" id="SM00353">
    <property type="entry name" value="HLH"/>
    <property type="match status" value="1"/>
</dbReference>